<organism evidence="1 2">
    <name type="scientific">Flagellimonas iocasae</name>
    <dbReference type="NCBI Taxonomy" id="2055905"/>
    <lineage>
        <taxon>Bacteria</taxon>
        <taxon>Pseudomonadati</taxon>
        <taxon>Bacteroidota</taxon>
        <taxon>Flavobacteriia</taxon>
        <taxon>Flavobacteriales</taxon>
        <taxon>Flavobacteriaceae</taxon>
        <taxon>Flagellimonas</taxon>
    </lineage>
</organism>
<gene>
    <name evidence="1" type="ORF">ACFSJE_04145</name>
</gene>
<name>A0ABW4XU95_9FLAO</name>
<comment type="caution">
    <text evidence="1">The sequence shown here is derived from an EMBL/GenBank/DDBJ whole genome shotgun (WGS) entry which is preliminary data.</text>
</comment>
<dbReference type="RefSeq" id="WP_379829717.1">
    <property type="nucleotide sequence ID" value="NZ_JBHUHU010000001.1"/>
</dbReference>
<dbReference type="EMBL" id="JBHUHU010000001">
    <property type="protein sequence ID" value="MFD2098952.1"/>
    <property type="molecule type" value="Genomic_DNA"/>
</dbReference>
<accession>A0ABW4XU95</accession>
<reference evidence="2" key="1">
    <citation type="journal article" date="2019" name="Int. J. Syst. Evol. Microbiol.">
        <title>The Global Catalogue of Microorganisms (GCM) 10K type strain sequencing project: providing services to taxonomists for standard genome sequencing and annotation.</title>
        <authorList>
            <consortium name="The Broad Institute Genomics Platform"/>
            <consortium name="The Broad Institute Genome Sequencing Center for Infectious Disease"/>
            <person name="Wu L."/>
            <person name="Ma J."/>
        </authorList>
    </citation>
    <scope>NUCLEOTIDE SEQUENCE [LARGE SCALE GENOMIC DNA]</scope>
    <source>
        <strain evidence="2">JCM 3389</strain>
    </source>
</reference>
<protein>
    <submittedName>
        <fullName evidence="1">Uncharacterized protein</fullName>
    </submittedName>
</protein>
<dbReference type="Proteomes" id="UP001597342">
    <property type="component" value="Unassembled WGS sequence"/>
</dbReference>
<evidence type="ECO:0000313" key="2">
    <source>
        <dbReference type="Proteomes" id="UP001597342"/>
    </source>
</evidence>
<keyword evidence="2" id="KW-1185">Reference proteome</keyword>
<evidence type="ECO:0000313" key="1">
    <source>
        <dbReference type="EMBL" id="MFD2098952.1"/>
    </source>
</evidence>
<proteinExistence type="predicted"/>
<sequence>MVADKKIDAIHNELQRWKSHLEFIEDEMSFIQKLLNSYLFEPRTPNLFERLQQFKLEFMASKKEKEKLTKLIRGHESRLGGIFECTSEVCDISYYEKHSKLENRILQYLEEYVKLKAKVYNYAGSVLKRRKPAE</sequence>